<organism evidence="4 5">
    <name type="scientific">Loigolactobacillus zhaoyuanensis</name>
    <dbReference type="NCBI Taxonomy" id="2486017"/>
    <lineage>
        <taxon>Bacteria</taxon>
        <taxon>Bacillati</taxon>
        <taxon>Bacillota</taxon>
        <taxon>Bacilli</taxon>
        <taxon>Lactobacillales</taxon>
        <taxon>Lactobacillaceae</taxon>
        <taxon>Loigolactobacillus</taxon>
    </lineage>
</organism>
<evidence type="ECO:0000259" key="3">
    <source>
        <dbReference type="Pfam" id="PF11797"/>
    </source>
</evidence>
<keyword evidence="1" id="KW-1133">Transmembrane helix</keyword>
<dbReference type="InterPro" id="IPR021759">
    <property type="entry name" value="WxLIP_HBD"/>
</dbReference>
<keyword evidence="1" id="KW-0472">Membrane</keyword>
<sequence length="354" mass="39595">MKRQNLVLATLALILGMFVWLRPAAASELTFGVETNLPDNQVAKDVNYFDLKLAPGTQQTISATVTNLTDKAVKLKPEVNAATTNINGVVEYTKTKAKADTTLRYSLADYVKPEQATVDIPAHQQRQVKLNVTMPAGHFNGIIAGGLRLQDVNAIAAQKKAKKGTTVQNQYAYVIGIVLHQNTKTMTPQMKLGQVKASQSNYRNVINATLRNVTATYINQLTVKAKIYPRGSEKVKYQQTNKGMQMAPNSQLVFPVRLNGQPLKAGKYTMDLVSTSKGHKWHFKRNFEIDGQRAAKLNKRDVTIKPDYTWLYTLIGVIILLALIGGFWFYSRRKLKAKERENAALRAELDKHKH</sequence>
<evidence type="ECO:0000313" key="5">
    <source>
        <dbReference type="Proteomes" id="UP001625389"/>
    </source>
</evidence>
<reference evidence="4 5" key="1">
    <citation type="submission" date="2024-08" db="EMBL/GenBank/DDBJ databases">
        <authorList>
            <person name="Arias E."/>
        </authorList>
    </citation>
    <scope>NUCLEOTIDE SEQUENCE [LARGE SCALE GENOMIC DNA]</scope>
    <source>
        <strain evidence="4 5">FAM 25317</strain>
    </source>
</reference>
<evidence type="ECO:0000313" key="4">
    <source>
        <dbReference type="EMBL" id="MFL2029335.1"/>
    </source>
</evidence>
<evidence type="ECO:0000256" key="1">
    <source>
        <dbReference type="SAM" id="Phobius"/>
    </source>
</evidence>
<keyword evidence="1" id="KW-0812">Transmembrane</keyword>
<dbReference type="Pfam" id="PF06030">
    <property type="entry name" value="WxLIP_PGBD"/>
    <property type="match status" value="1"/>
</dbReference>
<dbReference type="EMBL" id="JBGQPK010000022">
    <property type="protein sequence ID" value="MFL2029335.1"/>
    <property type="molecule type" value="Genomic_DNA"/>
</dbReference>
<protein>
    <submittedName>
        <fullName evidence="4">DUF916 and DUF3324 domain-containing protein</fullName>
    </submittedName>
</protein>
<dbReference type="Proteomes" id="UP001625389">
    <property type="component" value="Unassembled WGS sequence"/>
</dbReference>
<accession>A0ABW8UGL7</accession>
<gene>
    <name evidence="4" type="ORF">ACEN34_06850</name>
</gene>
<keyword evidence="5" id="KW-1185">Reference proteome</keyword>
<feature type="transmembrane region" description="Helical" evidence="1">
    <location>
        <begin position="310"/>
        <end position="330"/>
    </location>
</feature>
<dbReference type="InterPro" id="IPR010317">
    <property type="entry name" value="WxLIP_PGBD"/>
</dbReference>
<feature type="domain" description="WxL Interacting Protein peptidoglycan binding" evidence="2">
    <location>
        <begin position="31"/>
        <end position="150"/>
    </location>
</feature>
<comment type="caution">
    <text evidence="4">The sequence shown here is derived from an EMBL/GenBank/DDBJ whole genome shotgun (WGS) entry which is preliminary data.</text>
</comment>
<proteinExistence type="predicted"/>
<dbReference type="RefSeq" id="WP_407137353.1">
    <property type="nucleotide sequence ID" value="NZ_JBGQPK010000022.1"/>
</dbReference>
<name>A0ABW8UGL7_9LACO</name>
<dbReference type="Pfam" id="PF11797">
    <property type="entry name" value="WxLIP_HBD"/>
    <property type="match status" value="1"/>
</dbReference>
<feature type="domain" description="WxL Interacting Protein host binding" evidence="3">
    <location>
        <begin position="162"/>
        <end position="299"/>
    </location>
</feature>
<evidence type="ECO:0000259" key="2">
    <source>
        <dbReference type="Pfam" id="PF06030"/>
    </source>
</evidence>